<dbReference type="FunFam" id="1.25.40.20:FF:000412">
    <property type="entry name" value="Ankyrin repeat-containing protein ITN1 isoform C"/>
    <property type="match status" value="1"/>
</dbReference>
<evidence type="ECO:0000256" key="1">
    <source>
        <dbReference type="SAM" id="Phobius"/>
    </source>
</evidence>
<gene>
    <name evidence="3" type="ORF">FSB_LOCUS56654</name>
</gene>
<feature type="transmembrane region" description="Helical" evidence="1">
    <location>
        <begin position="489"/>
        <end position="511"/>
    </location>
</feature>
<sequence length="525" mass="59369">MDLGSIQQERIPCPSRQNSLSIEGTSFHQQQPICNSNSSNHLSAVPVSQEIIVSTSILTPSIETITPQTSMIVTSDGAMPIEEGVRLDHAELSLRPNGEWLYPILYDGERRKEYLSLCVPLYQAAIKGDWKAAKAVINKDRGALRVGITRKRETALHIAAAAVTNFESLGREEQISLLLHTISADLYGFKRIYHEDLMRTLAHQLVEKLWEHVLQLQDSEISKLITEPSRLLFDAAELGSLEFLTILIRSYPDLIWNVDENNRSLFHIAVLYRHDTIFNLIYDIGAMKELIAARRDENNNNILHLAGNLAPHNQLQIVSGAALQMQRELLWFKAVEKIVPPSYIKMKNSDNQRPKDLFTEKHKDLLKEGENWMRSTATSCMLVATLIATLVFAAVFTLRGGNNESAPTFLNKKWFLIFMISDAVALFSSSASIMMFLSILTSRYAENDFLISLPARLMLGLSALFISIATMVLAYGAAIFMIYDHWVPIVIAVLGCVPITLFAFKHFHLWADTIRSTYWSRFLFR</sequence>
<feature type="transmembrane region" description="Helical" evidence="1">
    <location>
        <begin position="461"/>
        <end position="483"/>
    </location>
</feature>
<keyword evidence="1" id="KW-0812">Transmembrane</keyword>
<dbReference type="EMBL" id="OIVN01006245">
    <property type="protein sequence ID" value="SPD28772.1"/>
    <property type="molecule type" value="Genomic_DNA"/>
</dbReference>
<feature type="transmembrane region" description="Helical" evidence="1">
    <location>
        <begin position="416"/>
        <end position="440"/>
    </location>
</feature>
<dbReference type="Gene3D" id="1.25.40.20">
    <property type="entry name" value="Ankyrin repeat-containing domain"/>
    <property type="match status" value="1"/>
</dbReference>
<dbReference type="SUPFAM" id="SSF48403">
    <property type="entry name" value="Ankyrin repeat"/>
    <property type="match status" value="1"/>
</dbReference>
<feature type="domain" description="PGG" evidence="2">
    <location>
        <begin position="371"/>
        <end position="481"/>
    </location>
</feature>
<dbReference type="PANTHER" id="PTHR24177:SF292">
    <property type="entry name" value="ANKYRIN REPEAT FAMILY PROTEIN-RELATED"/>
    <property type="match status" value="1"/>
</dbReference>
<dbReference type="PANTHER" id="PTHR24177">
    <property type="entry name" value="CASKIN"/>
    <property type="match status" value="1"/>
</dbReference>
<dbReference type="Pfam" id="PF13962">
    <property type="entry name" value="PGG"/>
    <property type="match status" value="1"/>
</dbReference>
<accession>A0A2N9IV49</accession>
<name>A0A2N9IV49_FAGSY</name>
<dbReference type="InterPro" id="IPR036770">
    <property type="entry name" value="Ankyrin_rpt-contain_sf"/>
</dbReference>
<dbReference type="AlphaFoldDB" id="A0A2N9IV49"/>
<organism evidence="3">
    <name type="scientific">Fagus sylvatica</name>
    <name type="common">Beechnut</name>
    <dbReference type="NCBI Taxonomy" id="28930"/>
    <lineage>
        <taxon>Eukaryota</taxon>
        <taxon>Viridiplantae</taxon>
        <taxon>Streptophyta</taxon>
        <taxon>Embryophyta</taxon>
        <taxon>Tracheophyta</taxon>
        <taxon>Spermatophyta</taxon>
        <taxon>Magnoliopsida</taxon>
        <taxon>eudicotyledons</taxon>
        <taxon>Gunneridae</taxon>
        <taxon>Pentapetalae</taxon>
        <taxon>rosids</taxon>
        <taxon>fabids</taxon>
        <taxon>Fagales</taxon>
        <taxon>Fagaceae</taxon>
        <taxon>Fagus</taxon>
    </lineage>
</organism>
<feature type="transmembrane region" description="Helical" evidence="1">
    <location>
        <begin position="376"/>
        <end position="396"/>
    </location>
</feature>
<keyword evidence="1" id="KW-1133">Transmembrane helix</keyword>
<dbReference type="InterPro" id="IPR026961">
    <property type="entry name" value="PGG_dom"/>
</dbReference>
<dbReference type="GO" id="GO:0016020">
    <property type="term" value="C:membrane"/>
    <property type="evidence" value="ECO:0007669"/>
    <property type="project" value="TreeGrafter"/>
</dbReference>
<proteinExistence type="predicted"/>
<protein>
    <recommendedName>
        <fullName evidence="2">PGG domain-containing protein</fullName>
    </recommendedName>
</protein>
<keyword evidence="1" id="KW-0472">Membrane</keyword>
<evidence type="ECO:0000259" key="2">
    <source>
        <dbReference type="Pfam" id="PF13962"/>
    </source>
</evidence>
<reference evidence="3" key="1">
    <citation type="submission" date="2018-02" db="EMBL/GenBank/DDBJ databases">
        <authorList>
            <person name="Cohen D.B."/>
            <person name="Kent A.D."/>
        </authorList>
    </citation>
    <scope>NUCLEOTIDE SEQUENCE</scope>
</reference>
<evidence type="ECO:0000313" key="3">
    <source>
        <dbReference type="EMBL" id="SPD28772.1"/>
    </source>
</evidence>